<evidence type="ECO:0000313" key="2">
    <source>
        <dbReference type="WBParaSite" id="L893_g848.t1"/>
    </source>
</evidence>
<accession>A0A1I8ASN7</accession>
<name>A0A1I8ASN7_9BILA</name>
<dbReference type="Proteomes" id="UP000095287">
    <property type="component" value="Unplaced"/>
</dbReference>
<dbReference type="AlphaFoldDB" id="A0A1I8ASN7"/>
<evidence type="ECO:0000313" key="1">
    <source>
        <dbReference type="Proteomes" id="UP000095287"/>
    </source>
</evidence>
<organism evidence="1 2">
    <name type="scientific">Steinernema glaseri</name>
    <dbReference type="NCBI Taxonomy" id="37863"/>
    <lineage>
        <taxon>Eukaryota</taxon>
        <taxon>Metazoa</taxon>
        <taxon>Ecdysozoa</taxon>
        <taxon>Nematoda</taxon>
        <taxon>Chromadorea</taxon>
        <taxon>Rhabditida</taxon>
        <taxon>Tylenchina</taxon>
        <taxon>Panagrolaimomorpha</taxon>
        <taxon>Strongyloidoidea</taxon>
        <taxon>Steinernematidae</taxon>
        <taxon>Steinernema</taxon>
    </lineage>
</organism>
<keyword evidence="1" id="KW-1185">Reference proteome</keyword>
<proteinExistence type="predicted"/>
<reference evidence="2" key="1">
    <citation type="submission" date="2016-11" db="UniProtKB">
        <authorList>
            <consortium name="WormBaseParasite"/>
        </authorList>
    </citation>
    <scope>IDENTIFICATION</scope>
</reference>
<sequence>MFHPNPRGTYGNVFFHTARAAAASPLNFGTSSPRRRRWVMSESLPRRRFAIAVVFDFELPLAVTQLGRRSAADIGLGAEMPMAVAVDTRLRCGRLSPR</sequence>
<protein>
    <submittedName>
        <fullName evidence="2">DUF2958 domain-containing protein</fullName>
    </submittedName>
</protein>
<dbReference type="WBParaSite" id="L893_g848.t1">
    <property type="protein sequence ID" value="L893_g848.t1"/>
    <property type="gene ID" value="L893_g848"/>
</dbReference>